<evidence type="ECO:0000259" key="10">
    <source>
        <dbReference type="PROSITE" id="PS50823"/>
    </source>
</evidence>
<gene>
    <name evidence="7" type="primary">era</name>
    <name evidence="12" type="ORF">CYPRO_0609</name>
</gene>
<dbReference type="NCBIfam" id="TIGR00231">
    <property type="entry name" value="small_GTP"/>
    <property type="match status" value="1"/>
</dbReference>
<feature type="binding site" evidence="7">
    <location>
        <begin position="135"/>
        <end position="138"/>
    </location>
    <ligand>
        <name>GTP</name>
        <dbReference type="ChEBI" id="CHEBI:37565"/>
    </ligand>
</feature>
<dbReference type="InterPro" id="IPR009019">
    <property type="entry name" value="KH_sf_prok-type"/>
</dbReference>
<feature type="domain" description="Era-type G" evidence="11">
    <location>
        <begin position="20"/>
        <end position="185"/>
    </location>
</feature>
<keyword evidence="6 7" id="KW-0342">GTP-binding</keyword>
<protein>
    <recommendedName>
        <fullName evidence="2 7">GTPase Era</fullName>
    </recommendedName>
</protein>
<proteinExistence type="inferred from homology"/>
<dbReference type="Gene3D" id="3.30.300.20">
    <property type="match status" value="1"/>
</dbReference>
<comment type="subunit">
    <text evidence="7">Monomer.</text>
</comment>
<feature type="region of interest" description="G5" evidence="8">
    <location>
        <begin position="164"/>
        <end position="166"/>
    </location>
</feature>
<keyword evidence="4 7" id="KW-0547">Nucleotide-binding</keyword>
<dbReference type="Pfam" id="PF01926">
    <property type="entry name" value="MMR_HSR1"/>
    <property type="match status" value="1"/>
</dbReference>
<dbReference type="Pfam" id="PF07650">
    <property type="entry name" value="KH_2"/>
    <property type="match status" value="1"/>
</dbReference>
<keyword evidence="3 7" id="KW-0690">Ribosome biogenesis</keyword>
<dbReference type="PROSITE" id="PS50823">
    <property type="entry name" value="KH_TYPE_2"/>
    <property type="match status" value="1"/>
</dbReference>
<dbReference type="NCBIfam" id="TIGR00436">
    <property type="entry name" value="era"/>
    <property type="match status" value="1"/>
</dbReference>
<dbReference type="GO" id="GO:0005737">
    <property type="term" value="C:cytoplasm"/>
    <property type="evidence" value="ECO:0007669"/>
    <property type="project" value="UniProtKB-SubCell"/>
</dbReference>
<keyword evidence="7" id="KW-0963">Cytoplasm</keyword>
<sequence>MSETDGTIPGLIPTPEKGYKSGYVTIMGKPNAGKSTFLNAILGTKLSIISPKVQTTRHRITGIHSDERGQIVFLDTPGFLEPRYGLHEKMMHAVRRSVEDADLILFILDPGDVPTEEDLAWFATYRKKPVLLMVNKSDRYDEAAVRRAAEQIEPLLAVRETRAISALKLDGLPELIDQIFGMLPEGPPFFPPDQLSEHPERFFVSELIREQLFYQYRAEIPYSCAVNIISFDVEPAITRIDAEIVVSRSSQKGIVIGKGGAALKKLGTEARKEIERFLDTKVYLNIFVKVREKWRDNETFLRSYGYNS</sequence>
<evidence type="ECO:0000256" key="7">
    <source>
        <dbReference type="HAMAP-Rule" id="MF_00367"/>
    </source>
</evidence>
<feature type="region of interest" description="G3" evidence="8">
    <location>
        <begin position="75"/>
        <end position="78"/>
    </location>
</feature>
<keyword evidence="5 7" id="KW-0694">RNA-binding</keyword>
<dbReference type="GO" id="GO:0070181">
    <property type="term" value="F:small ribosomal subunit rRNA binding"/>
    <property type="evidence" value="ECO:0007669"/>
    <property type="project" value="UniProtKB-UniRule"/>
</dbReference>
<dbReference type="OrthoDB" id="9805918at2"/>
<evidence type="ECO:0000256" key="1">
    <source>
        <dbReference type="ARBA" id="ARBA00007921"/>
    </source>
</evidence>
<dbReference type="Proteomes" id="UP000254808">
    <property type="component" value="Chromosome"/>
</dbReference>
<feature type="domain" description="KH type-2" evidence="10">
    <location>
        <begin position="208"/>
        <end position="292"/>
    </location>
</feature>
<dbReference type="GO" id="GO:0005886">
    <property type="term" value="C:plasma membrane"/>
    <property type="evidence" value="ECO:0007669"/>
    <property type="project" value="UniProtKB-SubCell"/>
</dbReference>
<dbReference type="PANTHER" id="PTHR42698:SF1">
    <property type="entry name" value="GTPASE ERA, MITOCHONDRIAL"/>
    <property type="match status" value="1"/>
</dbReference>
<feature type="region of interest" description="G1" evidence="8">
    <location>
        <begin position="28"/>
        <end position="35"/>
    </location>
</feature>
<reference evidence="12 13" key="1">
    <citation type="submission" date="2018-03" db="EMBL/GenBank/DDBJ databases">
        <title>Phenotypic and genomic properties of Cyclonatronum proteinivorum gen. nov., sp. nov., a haloalkaliphilic bacteroidete from soda lakes possessing Na+-translocating rhodopsin.</title>
        <authorList>
            <person name="Toshchakov S.V."/>
            <person name="Korzhenkov A."/>
            <person name="Samarov N.I."/>
            <person name="Kublanov I.V."/>
            <person name="Muntyan M.S."/>
            <person name="Sorokin D.Y."/>
        </authorList>
    </citation>
    <scope>NUCLEOTIDE SEQUENCE [LARGE SCALE GENOMIC DNA]</scope>
    <source>
        <strain evidence="12 13">Omega</strain>
    </source>
</reference>
<dbReference type="SUPFAM" id="SSF52540">
    <property type="entry name" value="P-loop containing nucleoside triphosphate hydrolases"/>
    <property type="match status" value="1"/>
</dbReference>
<evidence type="ECO:0000256" key="3">
    <source>
        <dbReference type="ARBA" id="ARBA00022517"/>
    </source>
</evidence>
<evidence type="ECO:0000313" key="12">
    <source>
        <dbReference type="EMBL" id="AXI99893.1"/>
    </source>
</evidence>
<dbReference type="InterPro" id="IPR004044">
    <property type="entry name" value="KH_dom_type_2"/>
</dbReference>
<dbReference type="FunFam" id="3.30.300.20:FF:000003">
    <property type="entry name" value="GTPase Era"/>
    <property type="match status" value="1"/>
</dbReference>
<evidence type="ECO:0000256" key="9">
    <source>
        <dbReference type="RuleBase" id="RU003761"/>
    </source>
</evidence>
<feature type="region of interest" description="G2" evidence="8">
    <location>
        <begin position="54"/>
        <end position="58"/>
    </location>
</feature>
<dbReference type="AlphaFoldDB" id="A0A345UHE2"/>
<dbReference type="GO" id="GO:0043024">
    <property type="term" value="F:ribosomal small subunit binding"/>
    <property type="evidence" value="ECO:0007669"/>
    <property type="project" value="TreeGrafter"/>
</dbReference>
<evidence type="ECO:0000259" key="11">
    <source>
        <dbReference type="PROSITE" id="PS51713"/>
    </source>
</evidence>
<dbReference type="Gene3D" id="3.40.50.300">
    <property type="entry name" value="P-loop containing nucleotide triphosphate hydrolases"/>
    <property type="match status" value="1"/>
</dbReference>
<dbReference type="InterPro" id="IPR015946">
    <property type="entry name" value="KH_dom-like_a/b"/>
</dbReference>
<keyword evidence="13" id="KW-1185">Reference proteome</keyword>
<name>A0A345UHE2_9BACT</name>
<dbReference type="InterPro" id="IPR005225">
    <property type="entry name" value="Small_GTP-bd"/>
</dbReference>
<feature type="region of interest" description="G4" evidence="8">
    <location>
        <begin position="135"/>
        <end position="138"/>
    </location>
</feature>
<dbReference type="PROSITE" id="PS51713">
    <property type="entry name" value="G_ERA"/>
    <property type="match status" value="1"/>
</dbReference>
<dbReference type="CDD" id="cd22534">
    <property type="entry name" value="KH-II_Era"/>
    <property type="match status" value="1"/>
</dbReference>
<dbReference type="RefSeq" id="WP_114983222.1">
    <property type="nucleotide sequence ID" value="NZ_CP027806.1"/>
</dbReference>
<dbReference type="InterPro" id="IPR027417">
    <property type="entry name" value="P-loop_NTPase"/>
</dbReference>
<dbReference type="PRINTS" id="PR00326">
    <property type="entry name" value="GTP1OBG"/>
</dbReference>
<evidence type="ECO:0000256" key="4">
    <source>
        <dbReference type="ARBA" id="ARBA00022741"/>
    </source>
</evidence>
<accession>A0A345UHE2</accession>
<evidence type="ECO:0000256" key="5">
    <source>
        <dbReference type="ARBA" id="ARBA00022884"/>
    </source>
</evidence>
<evidence type="ECO:0000313" key="13">
    <source>
        <dbReference type="Proteomes" id="UP000254808"/>
    </source>
</evidence>
<dbReference type="InterPro" id="IPR006073">
    <property type="entry name" value="GTP-bd"/>
</dbReference>
<dbReference type="PANTHER" id="PTHR42698">
    <property type="entry name" value="GTPASE ERA"/>
    <property type="match status" value="1"/>
</dbReference>
<dbReference type="GO" id="GO:0000028">
    <property type="term" value="P:ribosomal small subunit assembly"/>
    <property type="evidence" value="ECO:0007669"/>
    <property type="project" value="TreeGrafter"/>
</dbReference>
<organism evidence="12 13">
    <name type="scientific">Cyclonatronum proteinivorum</name>
    <dbReference type="NCBI Taxonomy" id="1457365"/>
    <lineage>
        <taxon>Bacteria</taxon>
        <taxon>Pseudomonadati</taxon>
        <taxon>Balneolota</taxon>
        <taxon>Balneolia</taxon>
        <taxon>Balneolales</taxon>
        <taxon>Cyclonatronaceae</taxon>
        <taxon>Cyclonatronum</taxon>
    </lineage>
</organism>
<dbReference type="KEGG" id="cprv:CYPRO_0609"/>
<dbReference type="CDD" id="cd04163">
    <property type="entry name" value="Era"/>
    <property type="match status" value="1"/>
</dbReference>
<dbReference type="HAMAP" id="MF_00367">
    <property type="entry name" value="GTPase_Era"/>
    <property type="match status" value="1"/>
</dbReference>
<comment type="subcellular location">
    <subcellularLocation>
        <location evidence="7">Cytoplasm</location>
    </subcellularLocation>
    <subcellularLocation>
        <location evidence="7">Cell membrane</location>
        <topology evidence="7">Peripheral membrane protein</topology>
    </subcellularLocation>
</comment>
<keyword evidence="7" id="KW-0699">rRNA-binding</keyword>
<keyword evidence="7" id="KW-1003">Cell membrane</keyword>
<dbReference type="NCBIfam" id="NF000908">
    <property type="entry name" value="PRK00089.1"/>
    <property type="match status" value="1"/>
</dbReference>
<dbReference type="EMBL" id="CP027806">
    <property type="protein sequence ID" value="AXI99893.1"/>
    <property type="molecule type" value="Genomic_DNA"/>
</dbReference>
<comment type="function">
    <text evidence="7">An essential GTPase that binds both GDP and GTP, with rapid nucleotide exchange. Plays a role in 16S rRNA processing and 30S ribosomal subunit biogenesis and possibly also in cell cycle regulation and energy metabolism.</text>
</comment>
<dbReference type="GO" id="GO:0003924">
    <property type="term" value="F:GTPase activity"/>
    <property type="evidence" value="ECO:0007669"/>
    <property type="project" value="UniProtKB-UniRule"/>
</dbReference>
<feature type="binding site" evidence="7">
    <location>
        <begin position="75"/>
        <end position="79"/>
    </location>
    <ligand>
        <name>GTP</name>
        <dbReference type="ChEBI" id="CHEBI:37565"/>
    </ligand>
</feature>
<evidence type="ECO:0000256" key="6">
    <source>
        <dbReference type="ARBA" id="ARBA00023134"/>
    </source>
</evidence>
<keyword evidence="7" id="KW-0472">Membrane</keyword>
<feature type="binding site" evidence="7">
    <location>
        <begin position="28"/>
        <end position="35"/>
    </location>
    <ligand>
        <name>GTP</name>
        <dbReference type="ChEBI" id="CHEBI:37565"/>
    </ligand>
</feature>
<evidence type="ECO:0000256" key="8">
    <source>
        <dbReference type="PROSITE-ProRule" id="PRU01050"/>
    </source>
</evidence>
<dbReference type="InterPro" id="IPR030388">
    <property type="entry name" value="G_ERA_dom"/>
</dbReference>
<evidence type="ECO:0000256" key="2">
    <source>
        <dbReference type="ARBA" id="ARBA00020484"/>
    </source>
</evidence>
<dbReference type="SUPFAM" id="SSF54814">
    <property type="entry name" value="Prokaryotic type KH domain (KH-domain type II)"/>
    <property type="match status" value="1"/>
</dbReference>
<comment type="similarity">
    <text evidence="1 7 8 9">Belongs to the TRAFAC class TrmE-Era-EngA-EngB-Septin-like GTPase superfamily. Era GTPase family.</text>
</comment>
<dbReference type="InterPro" id="IPR005662">
    <property type="entry name" value="GTPase_Era-like"/>
</dbReference>
<dbReference type="GO" id="GO:0005525">
    <property type="term" value="F:GTP binding"/>
    <property type="evidence" value="ECO:0007669"/>
    <property type="project" value="UniProtKB-UniRule"/>
</dbReference>